<keyword evidence="4 9" id="KW-0349">Heme</keyword>
<dbReference type="AlphaFoldDB" id="A0A4Y7T6C1"/>
<dbReference type="InterPro" id="IPR002401">
    <property type="entry name" value="Cyt_P450_E_grp-I"/>
</dbReference>
<evidence type="ECO:0000313" key="11">
    <source>
        <dbReference type="EMBL" id="TEB29717.1"/>
    </source>
</evidence>
<protein>
    <submittedName>
        <fullName evidence="11">Cytochrome P450</fullName>
    </submittedName>
</protein>
<dbReference type="Pfam" id="PF00067">
    <property type="entry name" value="p450"/>
    <property type="match status" value="1"/>
</dbReference>
<keyword evidence="7 9" id="KW-0408">Iron</keyword>
<reference evidence="11 12" key="1">
    <citation type="journal article" date="2019" name="Nat. Ecol. Evol.">
        <title>Megaphylogeny resolves global patterns of mushroom evolution.</title>
        <authorList>
            <person name="Varga T."/>
            <person name="Krizsan K."/>
            <person name="Foldi C."/>
            <person name="Dima B."/>
            <person name="Sanchez-Garcia M."/>
            <person name="Sanchez-Ramirez S."/>
            <person name="Szollosi G.J."/>
            <person name="Szarkandi J.G."/>
            <person name="Papp V."/>
            <person name="Albert L."/>
            <person name="Andreopoulos W."/>
            <person name="Angelini C."/>
            <person name="Antonin V."/>
            <person name="Barry K.W."/>
            <person name="Bougher N.L."/>
            <person name="Buchanan P."/>
            <person name="Buyck B."/>
            <person name="Bense V."/>
            <person name="Catcheside P."/>
            <person name="Chovatia M."/>
            <person name="Cooper J."/>
            <person name="Damon W."/>
            <person name="Desjardin D."/>
            <person name="Finy P."/>
            <person name="Geml J."/>
            <person name="Haridas S."/>
            <person name="Hughes K."/>
            <person name="Justo A."/>
            <person name="Karasinski D."/>
            <person name="Kautmanova I."/>
            <person name="Kiss B."/>
            <person name="Kocsube S."/>
            <person name="Kotiranta H."/>
            <person name="LaButti K.M."/>
            <person name="Lechner B.E."/>
            <person name="Liimatainen K."/>
            <person name="Lipzen A."/>
            <person name="Lukacs Z."/>
            <person name="Mihaltcheva S."/>
            <person name="Morgado L.N."/>
            <person name="Niskanen T."/>
            <person name="Noordeloos M.E."/>
            <person name="Ohm R.A."/>
            <person name="Ortiz-Santana B."/>
            <person name="Ovrebo C."/>
            <person name="Racz N."/>
            <person name="Riley R."/>
            <person name="Savchenko A."/>
            <person name="Shiryaev A."/>
            <person name="Soop K."/>
            <person name="Spirin V."/>
            <person name="Szebenyi C."/>
            <person name="Tomsovsky M."/>
            <person name="Tulloss R.E."/>
            <person name="Uehling J."/>
            <person name="Grigoriev I.V."/>
            <person name="Vagvolgyi C."/>
            <person name="Papp T."/>
            <person name="Martin F.M."/>
            <person name="Miettinen O."/>
            <person name="Hibbett D.S."/>
            <person name="Nagy L.G."/>
        </authorList>
    </citation>
    <scope>NUCLEOTIDE SEQUENCE [LARGE SCALE GENOMIC DNA]</scope>
    <source>
        <strain evidence="11 12">FP101781</strain>
    </source>
</reference>
<evidence type="ECO:0000256" key="1">
    <source>
        <dbReference type="ARBA" id="ARBA00001971"/>
    </source>
</evidence>
<dbReference type="PRINTS" id="PR00463">
    <property type="entry name" value="EP450I"/>
</dbReference>
<evidence type="ECO:0000256" key="5">
    <source>
        <dbReference type="ARBA" id="ARBA00022723"/>
    </source>
</evidence>
<comment type="pathway">
    <text evidence="2">Secondary metabolite biosynthesis.</text>
</comment>
<dbReference type="GO" id="GO:0005506">
    <property type="term" value="F:iron ion binding"/>
    <property type="evidence" value="ECO:0007669"/>
    <property type="project" value="InterPro"/>
</dbReference>
<dbReference type="SUPFAM" id="SSF48264">
    <property type="entry name" value="Cytochrome P450"/>
    <property type="match status" value="1"/>
</dbReference>
<organism evidence="11 12">
    <name type="scientific">Coprinellus micaceus</name>
    <name type="common">Glistening ink-cap mushroom</name>
    <name type="synonym">Coprinus micaceus</name>
    <dbReference type="NCBI Taxonomy" id="71717"/>
    <lineage>
        <taxon>Eukaryota</taxon>
        <taxon>Fungi</taxon>
        <taxon>Dikarya</taxon>
        <taxon>Basidiomycota</taxon>
        <taxon>Agaricomycotina</taxon>
        <taxon>Agaricomycetes</taxon>
        <taxon>Agaricomycetidae</taxon>
        <taxon>Agaricales</taxon>
        <taxon>Agaricineae</taxon>
        <taxon>Psathyrellaceae</taxon>
        <taxon>Coprinellus</taxon>
    </lineage>
</organism>
<dbReference type="GO" id="GO:0004497">
    <property type="term" value="F:monooxygenase activity"/>
    <property type="evidence" value="ECO:0007669"/>
    <property type="project" value="UniProtKB-KW"/>
</dbReference>
<keyword evidence="12" id="KW-1185">Reference proteome</keyword>
<name>A0A4Y7T6C1_COPMI</name>
<gene>
    <name evidence="11" type="ORF">FA13DRAFT_1631771</name>
</gene>
<dbReference type="InterPro" id="IPR036396">
    <property type="entry name" value="Cyt_P450_sf"/>
</dbReference>
<keyword evidence="8 10" id="KW-0503">Monooxygenase</keyword>
<dbReference type="PANTHER" id="PTHR46300">
    <property type="entry name" value="P450, PUTATIVE (EUROFUNG)-RELATED-RELATED"/>
    <property type="match status" value="1"/>
</dbReference>
<dbReference type="EMBL" id="QPFP01000026">
    <property type="protein sequence ID" value="TEB29717.1"/>
    <property type="molecule type" value="Genomic_DNA"/>
</dbReference>
<evidence type="ECO:0000256" key="8">
    <source>
        <dbReference type="ARBA" id="ARBA00023033"/>
    </source>
</evidence>
<evidence type="ECO:0000313" key="12">
    <source>
        <dbReference type="Proteomes" id="UP000298030"/>
    </source>
</evidence>
<evidence type="ECO:0000256" key="7">
    <source>
        <dbReference type="ARBA" id="ARBA00023004"/>
    </source>
</evidence>
<dbReference type="CDD" id="cd11065">
    <property type="entry name" value="CYP64-like"/>
    <property type="match status" value="1"/>
</dbReference>
<evidence type="ECO:0000256" key="9">
    <source>
        <dbReference type="PIRSR" id="PIRSR602401-1"/>
    </source>
</evidence>
<keyword evidence="5 9" id="KW-0479">Metal-binding</keyword>
<dbReference type="PROSITE" id="PS00086">
    <property type="entry name" value="CYTOCHROME_P450"/>
    <property type="match status" value="1"/>
</dbReference>
<dbReference type="PRINTS" id="PR00385">
    <property type="entry name" value="P450"/>
</dbReference>
<dbReference type="OrthoDB" id="2789670at2759"/>
<comment type="caution">
    <text evidence="11">The sequence shown here is derived from an EMBL/GenBank/DDBJ whole genome shotgun (WGS) entry which is preliminary data.</text>
</comment>
<evidence type="ECO:0000256" key="2">
    <source>
        <dbReference type="ARBA" id="ARBA00005179"/>
    </source>
</evidence>
<evidence type="ECO:0000256" key="10">
    <source>
        <dbReference type="RuleBase" id="RU000461"/>
    </source>
</evidence>
<dbReference type="Proteomes" id="UP000298030">
    <property type="component" value="Unassembled WGS sequence"/>
</dbReference>
<dbReference type="Gene3D" id="1.10.630.10">
    <property type="entry name" value="Cytochrome P450"/>
    <property type="match status" value="1"/>
</dbReference>
<dbReference type="InterPro" id="IPR001128">
    <property type="entry name" value="Cyt_P450"/>
</dbReference>
<dbReference type="PANTHER" id="PTHR46300:SF7">
    <property type="entry name" value="P450, PUTATIVE (EUROFUNG)-RELATED"/>
    <property type="match status" value="1"/>
</dbReference>
<feature type="binding site" description="axial binding residue" evidence="9">
    <location>
        <position position="380"/>
    </location>
    <ligand>
        <name>heme</name>
        <dbReference type="ChEBI" id="CHEBI:30413"/>
    </ligand>
    <ligandPart>
        <name>Fe</name>
        <dbReference type="ChEBI" id="CHEBI:18248"/>
    </ligandPart>
</feature>
<keyword evidence="6 10" id="KW-0560">Oxidoreductase</keyword>
<dbReference type="InterPro" id="IPR050364">
    <property type="entry name" value="Cytochrome_P450_fung"/>
</dbReference>
<accession>A0A4Y7T6C1</accession>
<dbReference type="GO" id="GO:0020037">
    <property type="term" value="F:heme binding"/>
    <property type="evidence" value="ECO:0007669"/>
    <property type="project" value="InterPro"/>
</dbReference>
<proteinExistence type="inferred from homology"/>
<evidence type="ECO:0000256" key="3">
    <source>
        <dbReference type="ARBA" id="ARBA00010617"/>
    </source>
</evidence>
<dbReference type="GO" id="GO:0016705">
    <property type="term" value="F:oxidoreductase activity, acting on paired donors, with incorporation or reduction of molecular oxygen"/>
    <property type="evidence" value="ECO:0007669"/>
    <property type="project" value="InterPro"/>
</dbReference>
<dbReference type="InterPro" id="IPR017972">
    <property type="entry name" value="Cyt_P450_CS"/>
</dbReference>
<evidence type="ECO:0000256" key="4">
    <source>
        <dbReference type="ARBA" id="ARBA00022617"/>
    </source>
</evidence>
<comment type="cofactor">
    <cofactor evidence="1 9">
        <name>heme</name>
        <dbReference type="ChEBI" id="CHEBI:30413"/>
    </cofactor>
</comment>
<comment type="similarity">
    <text evidence="3 10">Belongs to the cytochrome P450 family.</text>
</comment>
<evidence type="ECO:0000256" key="6">
    <source>
        <dbReference type="ARBA" id="ARBA00023002"/>
    </source>
</evidence>
<sequence>MLGDIVYLNALGIDILVVETVEKAVDLLEKRANNYSDRPALAVLDLTTSSEWNFSLIPYGLKWRKLRRTFHESYSPAVIEQYRPVMKEEVQRCLSKVKDNPDAALEPLRMFWGTLAMRTSYGFVDPERNESLAKYAERFSEGFGEAIKPANFLVNIFPSLRYVPDWFPGTGWKRHLKELATHCLALRFRWCAARLTNLQQDRRYRSMAATIVDNLPEENDPMRAEAESLGRDAAVMAYLGGADTTASATTALVLALAMNYDVQKKAHAELDAIIGIERLPEIEDLPTLPYVHAIVKEVNRWFTVLPMGVGHSSVEDDEYEGYFIPKGALVMPNAWAMMHNPDTFENPFEFKPERYLKDGQIDPTVPDAEQAAFGFGRRICPGRHFSHDALFLLAASLMHTFLVEPPKDDSGNIRPLALRISNHFVCKPLPFKCVVTLRPGREALVL</sequence>
<dbReference type="STRING" id="71717.A0A4Y7T6C1"/>